<comment type="caution">
    <text evidence="5">The sequence shown here is derived from an EMBL/GenBank/DDBJ whole genome shotgun (WGS) entry which is preliminary data.</text>
</comment>
<evidence type="ECO:0000313" key="5">
    <source>
        <dbReference type="EMBL" id="KAA0171220.1"/>
    </source>
</evidence>
<dbReference type="GO" id="GO:0005112">
    <property type="term" value="F:Notch binding"/>
    <property type="evidence" value="ECO:0007669"/>
    <property type="project" value="TreeGrafter"/>
</dbReference>
<name>A0A5A8E561_CAFRO</name>
<dbReference type="AlphaFoldDB" id="A0A5A8E561"/>
<keyword evidence="1" id="KW-0245">EGF-like domain</keyword>
<feature type="compositionally biased region" description="Low complexity" evidence="2">
    <location>
        <begin position="838"/>
        <end position="862"/>
    </location>
</feature>
<sequence>MSVVVDGFDLGNEPADVAVVVGGQSCANPTICHRMCESCNSDLDCDTGKTCIALRTSSTGPAKSVCAPVCDANGECPCGTQCFPVQRASGQSVFFMCLNGDILDDAPLCSDASKASYKPAPGMGNSRIECDLPPGFCPAAGFLDVVVSDSRVDSQRSASTGLAAGISNLTEAVVAPGFSPPAAVPRGSPPGSSAPLLPSEQLRWPWGGGGVFRNSAEASAAGLAPSGGSWPFERIDNPAAWYSRPLPVAAFFGSPGFCATDADCLASGSPGAASLVAGIDGVCYSAKCLAGCCAAVPTGRCQSAPEASALRDLVGDRQFLPLPRRSAALLPMPVQPVGTLPQDMWSPVSEVDDSPLDRLPLGFAFPFYSTSNVSTLFLGANGYVKVTEQSPCGGYFGSGACTIRTGYRGIIGPLISDWNPAQSATANVYVRNATDFVCVRWDRLPLFSFAPEPTDPRWTTTMCIFPDGSVRFAMGDVPGPPNSTEWFSGIRALGESPAEARDGALDVARGFVTGASAMGDVALDDATSVEMAASSVRTNAQAGFCSVGTVACLSPRCGPPGTVVRVHWPGFGCGIGLGATSSGARLLCIFGKHVVEASVISSSPSSTARTGDPSAQVAECVVPLEAAELDSSAGSEGPEGVTIPVTLALALPVNATVASADLARDLAALNASGWQVTAGRAGAGTEPRFASVGGPAPDGSFVLDLSQGRRKLAESLGTGLVVAAHTLMFTVLPANSSTVCGCDMSPLSSCDQCGICNGGGRGVDCTGRCLGAAAVDDCGVCSGGTTGKTANAAKDCNGICFGPGVSCPTPSPTPGFSALPSPSAGASATGGAGDRTTRSPGPLPSGSTGPPVVSSAASTAALPSPPGDDSEDVVVVVVVLLSVLALVVGGACGIAARAMLVRQQQEEQAFAEAEMVPVRRGLANHQLEQLPAIPFHKADCESVEARNTECIISMEEFSEGQFIMRLPCDHQLTYHLGVQYFSTATDCLAGFTGEACQRSACPSDCSGHGKCVSIRQMQAMANAMPFGHNDANYGGAEGSFTFDQDRIFGCVCDSRWPVGYGPGETQAAEYFGHDCSLKRCPSGDDPRTVRDTGMLAHHDWLDETNCHLKDRNGTVWRGQVDADGNPDYSSNVPAAGTVVHGTVPPAGQYVNAGAVGNKCHVSCSNRGVCDHQTGTCSCMAGSYGEACQFLDMRAPGL</sequence>
<dbReference type="InterPro" id="IPR000742">
    <property type="entry name" value="EGF"/>
</dbReference>
<dbReference type="PROSITE" id="PS50026">
    <property type="entry name" value="EGF_3"/>
    <property type="match status" value="1"/>
</dbReference>
<evidence type="ECO:0000256" key="3">
    <source>
        <dbReference type="SAM" id="Phobius"/>
    </source>
</evidence>
<evidence type="ECO:0000259" key="4">
    <source>
        <dbReference type="PROSITE" id="PS50026"/>
    </source>
</evidence>
<gene>
    <name evidence="5" type="ORF">FNF28_00986</name>
</gene>
<dbReference type="Proteomes" id="UP000324907">
    <property type="component" value="Unassembled WGS sequence"/>
</dbReference>
<protein>
    <recommendedName>
        <fullName evidence="4">EGF-like domain-containing protein</fullName>
    </recommendedName>
</protein>
<keyword evidence="3" id="KW-0472">Membrane</keyword>
<evidence type="ECO:0000313" key="6">
    <source>
        <dbReference type="Proteomes" id="UP000324907"/>
    </source>
</evidence>
<keyword evidence="1" id="KW-1015">Disulfide bond</keyword>
<accession>A0A5A8E561</accession>
<keyword evidence="3" id="KW-0812">Transmembrane</keyword>
<dbReference type="PANTHER" id="PTHR24044:SF420">
    <property type="entry name" value="DELTA AND NOTCH-LIKE EPIDERMAL GROWTH FACTOR-RELATED RECEPTOR ISOFORM X1"/>
    <property type="match status" value="1"/>
</dbReference>
<feature type="disulfide bond" evidence="1">
    <location>
        <begin position="1178"/>
        <end position="1187"/>
    </location>
</feature>
<keyword evidence="3" id="KW-1133">Transmembrane helix</keyword>
<organism evidence="5 6">
    <name type="scientific">Cafeteria roenbergensis</name>
    <name type="common">Marine flagellate</name>
    <dbReference type="NCBI Taxonomy" id="33653"/>
    <lineage>
        <taxon>Eukaryota</taxon>
        <taxon>Sar</taxon>
        <taxon>Stramenopiles</taxon>
        <taxon>Bigyra</taxon>
        <taxon>Opalozoa</taxon>
        <taxon>Bicosoecida</taxon>
        <taxon>Cafeteriaceae</taxon>
        <taxon>Cafeteria</taxon>
    </lineage>
</organism>
<feature type="domain" description="EGF-like" evidence="4">
    <location>
        <begin position="1155"/>
        <end position="1188"/>
    </location>
</feature>
<dbReference type="InterPro" id="IPR050906">
    <property type="entry name" value="Notch_signaling"/>
</dbReference>
<evidence type="ECO:0000256" key="1">
    <source>
        <dbReference type="PROSITE-ProRule" id="PRU00076"/>
    </source>
</evidence>
<feature type="compositionally biased region" description="Low complexity" evidence="2">
    <location>
        <begin position="814"/>
        <end position="827"/>
    </location>
</feature>
<dbReference type="EMBL" id="VLTL01000008">
    <property type="protein sequence ID" value="KAA0171220.1"/>
    <property type="molecule type" value="Genomic_DNA"/>
</dbReference>
<dbReference type="PANTHER" id="PTHR24044">
    <property type="entry name" value="NOTCH LIGAND FAMILY MEMBER"/>
    <property type="match status" value="1"/>
</dbReference>
<evidence type="ECO:0000256" key="2">
    <source>
        <dbReference type="SAM" id="MobiDB-lite"/>
    </source>
</evidence>
<dbReference type="PROSITE" id="PS00022">
    <property type="entry name" value="EGF_1"/>
    <property type="match status" value="1"/>
</dbReference>
<feature type="transmembrane region" description="Helical" evidence="3">
    <location>
        <begin position="873"/>
        <end position="896"/>
    </location>
</feature>
<reference evidence="5 6" key="1">
    <citation type="submission" date="2019-07" db="EMBL/GenBank/DDBJ databases">
        <title>Genomes of Cafeteria roenbergensis.</title>
        <authorList>
            <person name="Fischer M.G."/>
            <person name="Hackl T."/>
            <person name="Roman M."/>
        </authorList>
    </citation>
    <scope>NUCLEOTIDE SEQUENCE [LARGE SCALE GENOMIC DNA]</scope>
    <source>
        <strain evidence="5 6">RCC970-E3</strain>
    </source>
</reference>
<proteinExistence type="predicted"/>
<comment type="caution">
    <text evidence="1">Lacks conserved residue(s) required for the propagation of feature annotation.</text>
</comment>
<feature type="disulfide bond" evidence="1">
    <location>
        <begin position="1159"/>
        <end position="1169"/>
    </location>
</feature>
<feature type="region of interest" description="Disordered" evidence="2">
    <location>
        <begin position="812"/>
        <end position="869"/>
    </location>
</feature>